<dbReference type="PROSITE" id="PS50943">
    <property type="entry name" value="HTH_CROC1"/>
    <property type="match status" value="1"/>
</dbReference>
<sequence>MERPKEDQAIIDLVAENVAELRRGLNLSQEALADRAEVDRTYVSQVERGLRNVTISVLARLAKALETSPDRLLVPKASPKKGQRV</sequence>
<dbReference type="AlphaFoldDB" id="A0A371BA69"/>
<keyword evidence="6" id="KW-1185">Reference proteome</keyword>
<organism evidence="5 6">
    <name type="scientific">Undibacter mobilis</name>
    <dbReference type="NCBI Taxonomy" id="2292256"/>
    <lineage>
        <taxon>Bacteria</taxon>
        <taxon>Pseudomonadati</taxon>
        <taxon>Pseudomonadota</taxon>
        <taxon>Alphaproteobacteria</taxon>
        <taxon>Hyphomicrobiales</taxon>
        <taxon>Nitrobacteraceae</taxon>
        <taxon>Undibacter</taxon>
    </lineage>
</organism>
<reference evidence="6" key="1">
    <citation type="submission" date="2018-08" db="EMBL/GenBank/DDBJ databases">
        <authorList>
            <person name="Kim S.-J."/>
            <person name="Jung G.-Y."/>
        </authorList>
    </citation>
    <scope>NUCLEOTIDE SEQUENCE [LARGE SCALE GENOMIC DNA]</scope>
    <source>
        <strain evidence="6">GY_H</strain>
    </source>
</reference>
<dbReference type="GO" id="GO:0003700">
    <property type="term" value="F:DNA-binding transcription factor activity"/>
    <property type="evidence" value="ECO:0007669"/>
    <property type="project" value="TreeGrafter"/>
</dbReference>
<evidence type="ECO:0000256" key="3">
    <source>
        <dbReference type="ARBA" id="ARBA00023163"/>
    </source>
</evidence>
<keyword evidence="1" id="KW-0805">Transcription regulation</keyword>
<keyword evidence="2" id="KW-0238">DNA-binding</keyword>
<dbReference type="GO" id="GO:0003677">
    <property type="term" value="F:DNA binding"/>
    <property type="evidence" value="ECO:0007669"/>
    <property type="project" value="UniProtKB-KW"/>
</dbReference>
<dbReference type="Proteomes" id="UP000263993">
    <property type="component" value="Unassembled WGS sequence"/>
</dbReference>
<evidence type="ECO:0000256" key="2">
    <source>
        <dbReference type="ARBA" id="ARBA00023125"/>
    </source>
</evidence>
<dbReference type="PANTHER" id="PTHR46797">
    <property type="entry name" value="HTH-TYPE TRANSCRIPTIONAL REGULATOR"/>
    <property type="match status" value="1"/>
</dbReference>
<comment type="caution">
    <text evidence="5">The sequence shown here is derived from an EMBL/GenBank/DDBJ whole genome shotgun (WGS) entry which is preliminary data.</text>
</comment>
<accession>A0A371BA69</accession>
<dbReference type="Pfam" id="PF01381">
    <property type="entry name" value="HTH_3"/>
    <property type="match status" value="1"/>
</dbReference>
<keyword evidence="3" id="KW-0804">Transcription</keyword>
<evidence type="ECO:0000313" key="6">
    <source>
        <dbReference type="Proteomes" id="UP000263993"/>
    </source>
</evidence>
<protein>
    <submittedName>
        <fullName evidence="5">XRE family transcriptional regulator</fullName>
    </submittedName>
</protein>
<dbReference type="SMART" id="SM00530">
    <property type="entry name" value="HTH_XRE"/>
    <property type="match status" value="1"/>
</dbReference>
<evidence type="ECO:0000259" key="4">
    <source>
        <dbReference type="PROSITE" id="PS50943"/>
    </source>
</evidence>
<evidence type="ECO:0000313" key="5">
    <source>
        <dbReference type="EMBL" id="RDV04515.1"/>
    </source>
</evidence>
<proteinExistence type="predicted"/>
<dbReference type="GO" id="GO:0005829">
    <property type="term" value="C:cytosol"/>
    <property type="evidence" value="ECO:0007669"/>
    <property type="project" value="TreeGrafter"/>
</dbReference>
<evidence type="ECO:0000256" key="1">
    <source>
        <dbReference type="ARBA" id="ARBA00023015"/>
    </source>
</evidence>
<name>A0A371BA69_9BRAD</name>
<feature type="domain" description="HTH cro/C1-type" evidence="4">
    <location>
        <begin position="18"/>
        <end position="72"/>
    </location>
</feature>
<dbReference type="OrthoDB" id="9815697at2"/>
<dbReference type="InterPro" id="IPR010982">
    <property type="entry name" value="Lambda_DNA-bd_dom_sf"/>
</dbReference>
<dbReference type="SUPFAM" id="SSF47413">
    <property type="entry name" value="lambda repressor-like DNA-binding domains"/>
    <property type="match status" value="1"/>
</dbReference>
<gene>
    <name evidence="5" type="ORF">DXH78_08030</name>
</gene>
<dbReference type="PANTHER" id="PTHR46797:SF23">
    <property type="entry name" value="HTH-TYPE TRANSCRIPTIONAL REGULATOR SUTR"/>
    <property type="match status" value="1"/>
</dbReference>
<dbReference type="EMBL" id="QRGO01000001">
    <property type="protein sequence ID" value="RDV04515.1"/>
    <property type="molecule type" value="Genomic_DNA"/>
</dbReference>
<dbReference type="InterPro" id="IPR050807">
    <property type="entry name" value="TransReg_Diox_bact_type"/>
</dbReference>
<dbReference type="RefSeq" id="WP_115516540.1">
    <property type="nucleotide sequence ID" value="NZ_QRGO01000001.1"/>
</dbReference>
<dbReference type="Gene3D" id="1.10.260.40">
    <property type="entry name" value="lambda repressor-like DNA-binding domains"/>
    <property type="match status" value="1"/>
</dbReference>
<dbReference type="InterPro" id="IPR001387">
    <property type="entry name" value="Cro/C1-type_HTH"/>
</dbReference>
<dbReference type="CDD" id="cd00093">
    <property type="entry name" value="HTH_XRE"/>
    <property type="match status" value="1"/>
</dbReference>